<dbReference type="InterPro" id="IPR002505">
    <property type="entry name" value="PTA_PTB"/>
</dbReference>
<comment type="caution">
    <text evidence="5">The sequence shown here is derived from an EMBL/GenBank/DDBJ whole genome shotgun (WGS) entry which is preliminary data.</text>
</comment>
<name>A0ABR7CP50_9BACT</name>
<keyword evidence="3" id="KW-0012">Acyltransferase</keyword>
<evidence type="ECO:0000313" key="6">
    <source>
        <dbReference type="Proteomes" id="UP000636891"/>
    </source>
</evidence>
<evidence type="ECO:0000313" key="5">
    <source>
        <dbReference type="EMBL" id="MBC5617456.1"/>
    </source>
</evidence>
<feature type="domain" description="Phosphate acetyl/butaryl transferase" evidence="4">
    <location>
        <begin position="6"/>
        <end position="76"/>
    </location>
</feature>
<dbReference type="RefSeq" id="WP_101571571.1">
    <property type="nucleotide sequence ID" value="NZ_JACOOK010000006.1"/>
</dbReference>
<dbReference type="PIRSF" id="PIRSF000428">
    <property type="entry name" value="P_Ac_trans"/>
    <property type="match status" value="1"/>
</dbReference>
<keyword evidence="6" id="KW-1185">Reference proteome</keyword>
<keyword evidence="2" id="KW-0808">Transferase</keyword>
<evidence type="ECO:0000256" key="1">
    <source>
        <dbReference type="ARBA" id="ARBA00005656"/>
    </source>
</evidence>
<dbReference type="PANTHER" id="PTHR43356:SF2">
    <property type="entry name" value="PHOSPHATE ACETYLTRANSFERASE"/>
    <property type="match status" value="1"/>
</dbReference>
<dbReference type="Gene3D" id="3.40.718.10">
    <property type="entry name" value="Isopropylmalate Dehydrogenase"/>
    <property type="match status" value="1"/>
</dbReference>
<evidence type="ECO:0000256" key="3">
    <source>
        <dbReference type="ARBA" id="ARBA00023315"/>
    </source>
</evidence>
<feature type="domain" description="Phosphate acetyl/butaryl transferase" evidence="4">
    <location>
        <begin position="81"/>
        <end position="296"/>
    </location>
</feature>
<sequence>MITKLEEIIQTVQGQPRKKLAVAYAQDSHTLEAVGAAVDMGIVEAILVGDRDEIERVCMADEIDPEKFSVIDQKSDVACVATAVKMIHDGMADILMKGLVSTDKYMRGILDKEFGLLPPKGVLSHVAVLELPMYHKLLLVSDVAVIPYPDLDQKVRITRYLIEAARALGVQKPKVAVVAPSEQMLPKIQSAVDAAILSKMGDRGQFGNALIDGPLAVDVALVKEVAQTKGLSSPVAGDADCLLFPTLDAANAFFKAANQLCRAPLAGMVVGTKCPCVLTSRGDSPASKLYSIAMAALSVKK</sequence>
<reference evidence="5 6" key="1">
    <citation type="submission" date="2020-08" db="EMBL/GenBank/DDBJ databases">
        <title>Genome public.</title>
        <authorList>
            <person name="Liu C."/>
            <person name="Sun Q."/>
        </authorList>
    </citation>
    <scope>NUCLEOTIDE SEQUENCE [LARGE SCALE GENOMIC DNA]</scope>
    <source>
        <strain evidence="5 6">New-7</strain>
    </source>
</reference>
<evidence type="ECO:0000259" key="4">
    <source>
        <dbReference type="Pfam" id="PF01515"/>
    </source>
</evidence>
<protein>
    <submittedName>
        <fullName evidence="5">Phosphate butyryltransferase</fullName>
    </submittedName>
</protein>
<dbReference type="SUPFAM" id="SSF53659">
    <property type="entry name" value="Isocitrate/Isopropylmalate dehydrogenase-like"/>
    <property type="match status" value="1"/>
</dbReference>
<dbReference type="PANTHER" id="PTHR43356">
    <property type="entry name" value="PHOSPHATE ACETYLTRANSFERASE"/>
    <property type="match status" value="1"/>
</dbReference>
<proteinExistence type="inferred from homology"/>
<dbReference type="EMBL" id="JACOOK010000006">
    <property type="protein sequence ID" value="MBC5617456.1"/>
    <property type="molecule type" value="Genomic_DNA"/>
</dbReference>
<gene>
    <name evidence="5" type="ORF">H8S08_10575</name>
</gene>
<dbReference type="Proteomes" id="UP000636891">
    <property type="component" value="Unassembled WGS sequence"/>
</dbReference>
<comment type="similarity">
    <text evidence="1">Belongs to the phosphate acetyltransferase and butyryltransferase family.</text>
</comment>
<dbReference type="InterPro" id="IPR050500">
    <property type="entry name" value="Phos_Acetyltrans/Butyryltrans"/>
</dbReference>
<evidence type="ECO:0000256" key="2">
    <source>
        <dbReference type="ARBA" id="ARBA00022679"/>
    </source>
</evidence>
<organism evidence="5 6">
    <name type="scientific">Alistipes hominis</name>
    <dbReference type="NCBI Taxonomy" id="2763015"/>
    <lineage>
        <taxon>Bacteria</taxon>
        <taxon>Pseudomonadati</taxon>
        <taxon>Bacteroidota</taxon>
        <taxon>Bacteroidia</taxon>
        <taxon>Bacteroidales</taxon>
        <taxon>Rikenellaceae</taxon>
        <taxon>Alistipes</taxon>
    </lineage>
</organism>
<accession>A0ABR7CP50</accession>
<dbReference type="Pfam" id="PF01515">
    <property type="entry name" value="PTA_PTB"/>
    <property type="match status" value="2"/>
</dbReference>
<dbReference type="InterPro" id="IPR012147">
    <property type="entry name" value="P_Ac_Bu_trans"/>
</dbReference>